<feature type="compositionally biased region" description="Low complexity" evidence="1">
    <location>
        <begin position="228"/>
        <end position="237"/>
    </location>
</feature>
<evidence type="ECO:0000313" key="3">
    <source>
        <dbReference type="EMBL" id="EGC17527.1"/>
    </source>
</evidence>
<keyword evidence="2" id="KW-0812">Transmembrane</keyword>
<evidence type="ECO:0000256" key="1">
    <source>
        <dbReference type="SAM" id="MobiDB-lite"/>
    </source>
</evidence>
<feature type="region of interest" description="Disordered" evidence="1">
    <location>
        <begin position="210"/>
        <end position="243"/>
    </location>
</feature>
<dbReference type="Proteomes" id="UP000004088">
    <property type="component" value="Unassembled WGS sequence"/>
</dbReference>
<keyword evidence="2" id="KW-1133">Transmembrane helix</keyword>
<dbReference type="AlphaFoldDB" id="F0EYB9"/>
<feature type="compositionally biased region" description="Basic residues" evidence="1">
    <location>
        <begin position="217"/>
        <end position="226"/>
    </location>
</feature>
<feature type="transmembrane region" description="Helical" evidence="2">
    <location>
        <begin position="6"/>
        <end position="22"/>
    </location>
</feature>
<name>F0EYB9_9NEIS</name>
<sequence length="243" mass="27547">MLDSVLGFGVLGFLGTMAWLGIRQLQRDQYRREAEYWQHECAMLEYENRFLHGLEQRLIPRLLNRFGADMQDFMIDRELVRRNETAHPKQAGHITVQMYDPSRVSKGIDITAGNFVGKDGADEADEWSGETEYADCRPADTHRQPFEQRSNMTVAQRGYPSNCDAKPQTPIRSNRADGIPQIGWQGNDVIDADFVEIPSGHIRQAGNSLLQDSAQPHTRKGGRPKKYATAAERQAAYRARRAA</sequence>
<evidence type="ECO:0000313" key="4">
    <source>
        <dbReference type="Proteomes" id="UP000004088"/>
    </source>
</evidence>
<reference evidence="3 4" key="1">
    <citation type="submission" date="2011-01" db="EMBL/GenBank/DDBJ databases">
        <authorList>
            <person name="Muzny D."/>
            <person name="Qin X."/>
            <person name="Deng J."/>
            <person name="Jiang H."/>
            <person name="Liu Y."/>
            <person name="Qu J."/>
            <person name="Song X.-Z."/>
            <person name="Zhang L."/>
            <person name="Thornton R."/>
            <person name="Coyle M."/>
            <person name="Francisco L."/>
            <person name="Jackson L."/>
            <person name="Javaid M."/>
            <person name="Korchina V."/>
            <person name="Kovar C."/>
            <person name="Mata R."/>
            <person name="Mathew T."/>
            <person name="Ngo R."/>
            <person name="Nguyen L."/>
            <person name="Nguyen N."/>
            <person name="Okwuonu G."/>
            <person name="Ongeri F."/>
            <person name="Pham C."/>
            <person name="Simmons D."/>
            <person name="Wilczek-Boney K."/>
            <person name="Hale W."/>
            <person name="Jakkamsetti A."/>
            <person name="Pham P."/>
            <person name="Ruth R."/>
            <person name="San Lucas F."/>
            <person name="Warren J."/>
            <person name="Zhang J."/>
            <person name="Zhao Z."/>
            <person name="Zhou C."/>
            <person name="Zhu D."/>
            <person name="Lee S."/>
            <person name="Bess C."/>
            <person name="Blankenburg K."/>
            <person name="Forbes L."/>
            <person name="Fu Q."/>
            <person name="Gubbala S."/>
            <person name="Hirani K."/>
            <person name="Jayaseelan J.C."/>
            <person name="Lara F."/>
            <person name="Munidasa M."/>
            <person name="Palculict T."/>
            <person name="Patil S."/>
            <person name="Pu L.-L."/>
            <person name="Saada N."/>
            <person name="Tang L."/>
            <person name="Weissenberger G."/>
            <person name="Zhu Y."/>
            <person name="Hemphill L."/>
            <person name="Shang Y."/>
            <person name="Youmans B."/>
            <person name="Ayvaz T."/>
            <person name="Ross M."/>
            <person name="Santibanez J."/>
            <person name="Aqrawi P."/>
            <person name="Gross S."/>
            <person name="Joshi V."/>
            <person name="Fowler G."/>
            <person name="Nazareth L."/>
            <person name="Reid J."/>
            <person name="Worley K."/>
            <person name="Petrosino J."/>
            <person name="Highlander S."/>
            <person name="Gibbs R."/>
        </authorList>
    </citation>
    <scope>NUCLEOTIDE SEQUENCE [LARGE SCALE GENOMIC DNA]</scope>
    <source>
        <strain evidence="3 4">ATCC 33394</strain>
    </source>
</reference>
<keyword evidence="2" id="KW-0472">Membrane</keyword>
<dbReference type="EMBL" id="AEWV01000015">
    <property type="protein sequence ID" value="EGC17527.1"/>
    <property type="molecule type" value="Genomic_DNA"/>
</dbReference>
<keyword evidence="4" id="KW-1185">Reference proteome</keyword>
<dbReference type="RefSeq" id="WP_003782170.1">
    <property type="nucleotide sequence ID" value="NZ_GL870929.1"/>
</dbReference>
<accession>F0EYB9</accession>
<dbReference type="HOGENOM" id="CLU_1141378_0_0_4"/>
<organism evidence="3 4">
    <name type="scientific">Kingella denitrificans ATCC 33394</name>
    <dbReference type="NCBI Taxonomy" id="888741"/>
    <lineage>
        <taxon>Bacteria</taxon>
        <taxon>Pseudomonadati</taxon>
        <taxon>Pseudomonadota</taxon>
        <taxon>Betaproteobacteria</taxon>
        <taxon>Neisseriales</taxon>
        <taxon>Neisseriaceae</taxon>
        <taxon>Kingella</taxon>
    </lineage>
</organism>
<proteinExistence type="predicted"/>
<protein>
    <submittedName>
        <fullName evidence="3">Uncharacterized protein</fullName>
    </submittedName>
</protein>
<comment type="caution">
    <text evidence="3">The sequence shown here is derived from an EMBL/GenBank/DDBJ whole genome shotgun (WGS) entry which is preliminary data.</text>
</comment>
<evidence type="ECO:0000256" key="2">
    <source>
        <dbReference type="SAM" id="Phobius"/>
    </source>
</evidence>
<gene>
    <name evidence="3" type="ORF">HMPREF9098_0853</name>
</gene>